<gene>
    <name evidence="2" type="ORF">SPBR_02117</name>
</gene>
<dbReference type="RefSeq" id="XP_040618998.1">
    <property type="nucleotide sequence ID" value="XM_040760426.1"/>
</dbReference>
<feature type="compositionally biased region" description="Basic and acidic residues" evidence="1">
    <location>
        <begin position="36"/>
        <end position="45"/>
    </location>
</feature>
<protein>
    <submittedName>
        <fullName evidence="2">Uncharacterized protein</fullName>
    </submittedName>
</protein>
<evidence type="ECO:0000313" key="3">
    <source>
        <dbReference type="Proteomes" id="UP000031575"/>
    </source>
</evidence>
<dbReference type="OrthoDB" id="5244901at2759"/>
<dbReference type="VEuPathDB" id="FungiDB:SPBR_02117"/>
<evidence type="ECO:0000313" key="2">
    <source>
        <dbReference type="EMBL" id="KIH90988.1"/>
    </source>
</evidence>
<dbReference type="GeneID" id="63675347"/>
<dbReference type="AlphaFoldDB" id="A0A0C2FIP5"/>
<dbReference type="EMBL" id="AWTV01000007">
    <property type="protein sequence ID" value="KIH90988.1"/>
    <property type="molecule type" value="Genomic_DNA"/>
</dbReference>
<feature type="compositionally biased region" description="Basic residues" evidence="1">
    <location>
        <begin position="87"/>
        <end position="97"/>
    </location>
</feature>
<dbReference type="HOGENOM" id="CLU_1918440_0_0_1"/>
<keyword evidence="3" id="KW-1185">Reference proteome</keyword>
<accession>A0A0C2FIP5</accession>
<sequence>MEKFTVLAGYSTVLNARKRFGEVKKRVRSIVFSPDPSKDDAHKSECAVGESGDNSTRMPMKGHEKTAKSGTKRKGAGITGTGGPAAKKGKVGAKKHSGGTGALGIAQHPVLANDEGVMGRSLKQEASNDEKV</sequence>
<comment type="caution">
    <text evidence="2">The sequence shown here is derived from an EMBL/GenBank/DDBJ whole genome shotgun (WGS) entry which is preliminary data.</text>
</comment>
<feature type="region of interest" description="Disordered" evidence="1">
    <location>
        <begin position="32"/>
        <end position="132"/>
    </location>
</feature>
<dbReference type="Proteomes" id="UP000031575">
    <property type="component" value="Unassembled WGS sequence"/>
</dbReference>
<feature type="compositionally biased region" description="Basic and acidic residues" evidence="1">
    <location>
        <begin position="122"/>
        <end position="132"/>
    </location>
</feature>
<organism evidence="2 3">
    <name type="scientific">Sporothrix brasiliensis 5110</name>
    <dbReference type="NCBI Taxonomy" id="1398154"/>
    <lineage>
        <taxon>Eukaryota</taxon>
        <taxon>Fungi</taxon>
        <taxon>Dikarya</taxon>
        <taxon>Ascomycota</taxon>
        <taxon>Pezizomycotina</taxon>
        <taxon>Sordariomycetes</taxon>
        <taxon>Sordariomycetidae</taxon>
        <taxon>Ophiostomatales</taxon>
        <taxon>Ophiostomataceae</taxon>
        <taxon>Sporothrix</taxon>
    </lineage>
</organism>
<name>A0A0C2FIP5_9PEZI</name>
<proteinExistence type="predicted"/>
<evidence type="ECO:0000256" key="1">
    <source>
        <dbReference type="SAM" id="MobiDB-lite"/>
    </source>
</evidence>
<reference evidence="2 3" key="1">
    <citation type="journal article" date="2014" name="BMC Genomics">
        <title>Comparative genomics of the major fungal agents of human and animal Sporotrichosis: Sporothrix schenckii and Sporothrix brasiliensis.</title>
        <authorList>
            <person name="Teixeira M.M."/>
            <person name="de Almeida L.G."/>
            <person name="Kubitschek-Barreira P."/>
            <person name="Alves F.L."/>
            <person name="Kioshima E.S."/>
            <person name="Abadio A.K."/>
            <person name="Fernandes L."/>
            <person name="Derengowski L.S."/>
            <person name="Ferreira K.S."/>
            <person name="Souza R.C."/>
            <person name="Ruiz J.C."/>
            <person name="de Andrade N.C."/>
            <person name="Paes H.C."/>
            <person name="Nicola A.M."/>
            <person name="Albuquerque P."/>
            <person name="Gerber A.L."/>
            <person name="Martins V.P."/>
            <person name="Peconick L.D."/>
            <person name="Neto A.V."/>
            <person name="Chaucanez C.B."/>
            <person name="Silva P.A."/>
            <person name="Cunha O.L."/>
            <person name="de Oliveira F.F."/>
            <person name="dos Santos T.C."/>
            <person name="Barros A.L."/>
            <person name="Soares M.A."/>
            <person name="de Oliveira L.M."/>
            <person name="Marini M.M."/>
            <person name="Villalobos-Duno H."/>
            <person name="Cunha M.M."/>
            <person name="de Hoog S."/>
            <person name="da Silveira J.F."/>
            <person name="Henrissat B."/>
            <person name="Nino-Vega G.A."/>
            <person name="Cisalpino P.S."/>
            <person name="Mora-Montes H.M."/>
            <person name="Almeida S.R."/>
            <person name="Stajich J.E."/>
            <person name="Lopes-Bezerra L.M."/>
            <person name="Vasconcelos A.T."/>
            <person name="Felipe M.S."/>
        </authorList>
    </citation>
    <scope>NUCLEOTIDE SEQUENCE [LARGE SCALE GENOMIC DNA]</scope>
    <source>
        <strain evidence="2 3">5110</strain>
    </source>
</reference>